<name>A0ABV6X4J0_9ACTN</name>
<reference evidence="1 2" key="1">
    <citation type="submission" date="2024-09" db="EMBL/GenBank/DDBJ databases">
        <authorList>
            <person name="Lee S.D."/>
        </authorList>
    </citation>
    <scope>NUCLEOTIDE SEQUENCE [LARGE SCALE GENOMIC DNA]</scope>
    <source>
        <strain evidence="1 2">N1-3</strain>
    </source>
</reference>
<dbReference type="Proteomes" id="UP001592530">
    <property type="component" value="Unassembled WGS sequence"/>
</dbReference>
<proteinExistence type="predicted"/>
<protein>
    <submittedName>
        <fullName evidence="1">Uncharacterized protein</fullName>
    </submittedName>
</protein>
<evidence type="ECO:0000313" key="1">
    <source>
        <dbReference type="EMBL" id="MFC1433127.1"/>
    </source>
</evidence>
<gene>
    <name evidence="1" type="ORF">ACEZDB_21015</name>
</gene>
<organism evidence="1 2">
    <name type="scientific">Streptacidiphilus alkalitolerans</name>
    <dbReference type="NCBI Taxonomy" id="3342712"/>
    <lineage>
        <taxon>Bacteria</taxon>
        <taxon>Bacillati</taxon>
        <taxon>Actinomycetota</taxon>
        <taxon>Actinomycetes</taxon>
        <taxon>Kitasatosporales</taxon>
        <taxon>Streptomycetaceae</taxon>
        <taxon>Streptacidiphilus</taxon>
    </lineage>
</organism>
<dbReference type="RefSeq" id="WP_380555198.1">
    <property type="nucleotide sequence ID" value="NZ_JBHEZY010000008.1"/>
</dbReference>
<sequence length="141" mass="15781">MAQGHGHRAVRRPRLLAWYEPGTERDGGVGWSLLAGNGRELARGAGLYRTDRELGEAMRELRADRHALHLLVLQRQGRFWTWVAHLPGRRSGVREGAAIACSARTYLRQDQCRNGLAGFLAALEQLRPADWEALLPGPPKR</sequence>
<comment type="caution">
    <text evidence="1">The sequence shown here is derived from an EMBL/GenBank/DDBJ whole genome shotgun (WGS) entry which is preliminary data.</text>
</comment>
<evidence type="ECO:0000313" key="2">
    <source>
        <dbReference type="Proteomes" id="UP001592530"/>
    </source>
</evidence>
<dbReference type="EMBL" id="JBHEZY010000008">
    <property type="protein sequence ID" value="MFC1433127.1"/>
    <property type="molecule type" value="Genomic_DNA"/>
</dbReference>
<accession>A0ABV6X4J0</accession>